<evidence type="ECO:0000313" key="2">
    <source>
        <dbReference type="Proteomes" id="UP000027120"/>
    </source>
</evidence>
<dbReference type="Proteomes" id="UP000027120">
    <property type="component" value="Unassembled WGS sequence"/>
</dbReference>
<evidence type="ECO:0008006" key="3">
    <source>
        <dbReference type="Google" id="ProtNLM"/>
    </source>
</evidence>
<reference evidence="1 2" key="1">
    <citation type="submission" date="2014-04" db="EMBL/GenBank/DDBJ databases">
        <authorList>
            <consortium name="International Citrus Genome Consortium"/>
            <person name="Gmitter F."/>
            <person name="Chen C."/>
            <person name="Farmerie W."/>
            <person name="Harkins T."/>
            <person name="Desany B."/>
            <person name="Mohiuddin M."/>
            <person name="Kodira C."/>
            <person name="Borodovsky M."/>
            <person name="Lomsadze A."/>
            <person name="Burns P."/>
            <person name="Jenkins J."/>
            <person name="Prochnik S."/>
            <person name="Shu S."/>
            <person name="Chapman J."/>
            <person name="Pitluck S."/>
            <person name="Schmutz J."/>
            <person name="Rokhsar D."/>
        </authorList>
    </citation>
    <scope>NUCLEOTIDE SEQUENCE</scope>
</reference>
<keyword evidence="2" id="KW-1185">Reference proteome</keyword>
<dbReference type="AlphaFoldDB" id="A0A067G3D2"/>
<dbReference type="PANTHER" id="PTHR46162:SF9">
    <property type="entry name" value="MATH DOMAIN-CONTAINING PROTEIN"/>
    <property type="match status" value="1"/>
</dbReference>
<name>A0A067G3D2_CITSI</name>
<dbReference type="EMBL" id="KK784884">
    <property type="protein sequence ID" value="KDO74149.1"/>
    <property type="molecule type" value="Genomic_DNA"/>
</dbReference>
<accession>A0A067G3D2</accession>
<protein>
    <recommendedName>
        <fullName evidence="3">MATH domain-containing protein</fullName>
    </recommendedName>
</protein>
<evidence type="ECO:0000313" key="1">
    <source>
        <dbReference type="EMBL" id="KDO74149.1"/>
    </source>
</evidence>
<dbReference type="Gene3D" id="2.60.210.10">
    <property type="entry name" value="Apoptosis, Tumor Necrosis Factor Receptor Associated Protein 2, Chain A"/>
    <property type="match status" value="1"/>
</dbReference>
<organism evidence="1 2">
    <name type="scientific">Citrus sinensis</name>
    <name type="common">Sweet orange</name>
    <name type="synonym">Citrus aurantium var. sinensis</name>
    <dbReference type="NCBI Taxonomy" id="2711"/>
    <lineage>
        <taxon>Eukaryota</taxon>
        <taxon>Viridiplantae</taxon>
        <taxon>Streptophyta</taxon>
        <taxon>Embryophyta</taxon>
        <taxon>Tracheophyta</taxon>
        <taxon>Spermatophyta</taxon>
        <taxon>Magnoliopsida</taxon>
        <taxon>eudicotyledons</taxon>
        <taxon>Gunneridae</taxon>
        <taxon>Pentapetalae</taxon>
        <taxon>rosids</taxon>
        <taxon>malvids</taxon>
        <taxon>Sapindales</taxon>
        <taxon>Rutaceae</taxon>
        <taxon>Aurantioideae</taxon>
        <taxon>Citrus</taxon>
    </lineage>
</organism>
<sequence length="137" mass="15668">MTLQKSETSSLPTGWEVNAIINFFFYCEKHFRAVKTKWCITKFIDLETLSNTLNEYLINDVCVCGCVCEEVFVVKNTFKGERSSMMHEPPHLLPYLESCAQLMSLAKLKDPKEGYMVRDICIIKAEFTLLGVVLAKT</sequence>
<gene>
    <name evidence="1" type="ORF">CISIN_1g046357mg</name>
</gene>
<dbReference type="SUPFAM" id="SSF49599">
    <property type="entry name" value="TRAF domain-like"/>
    <property type="match status" value="1"/>
</dbReference>
<dbReference type="InterPro" id="IPR008974">
    <property type="entry name" value="TRAF-like"/>
</dbReference>
<proteinExistence type="predicted"/>
<dbReference type="PANTHER" id="PTHR46162">
    <property type="entry name" value="TRAF-LIKE FAMILY PROTEIN"/>
    <property type="match status" value="1"/>
</dbReference>